<dbReference type="SUPFAM" id="SSF111331">
    <property type="entry name" value="NAD kinase/diacylglycerol kinase-like"/>
    <property type="match status" value="1"/>
</dbReference>
<dbReference type="Gene3D" id="3.40.50.10330">
    <property type="entry name" value="Probable inorganic polyphosphate/atp-NAD kinase, domain 1"/>
    <property type="match status" value="1"/>
</dbReference>
<keyword evidence="1" id="KW-0418">Kinase</keyword>
<dbReference type="Gene3D" id="2.60.200.30">
    <property type="entry name" value="Probable inorganic polyphosphate/atp-NAD kinase, domain 2"/>
    <property type="match status" value="1"/>
</dbReference>
<evidence type="ECO:0000313" key="1">
    <source>
        <dbReference type="EMBL" id="BCG49319.1"/>
    </source>
</evidence>
<dbReference type="RefSeq" id="WP_201329412.1">
    <property type="nucleotide sequence ID" value="NZ_AP023214.1"/>
</dbReference>
<dbReference type="Proteomes" id="UP000595596">
    <property type="component" value="Chromosome"/>
</dbReference>
<dbReference type="GO" id="GO:0003951">
    <property type="term" value="F:NAD+ kinase activity"/>
    <property type="evidence" value="ECO:0007669"/>
    <property type="project" value="InterPro"/>
</dbReference>
<accession>A0A7R6VYI3</accession>
<name>A0A7R6VYI3_CARRU</name>
<protein>
    <submittedName>
        <fullName evidence="1">Putative NAD(+)/NADH kinase</fullName>
    </submittedName>
</protein>
<reference evidence="1 2" key="1">
    <citation type="journal article" date="2020" name="Genome Biol. Evol.">
        <title>Comparative Genomics Underlines Multiple Roles of Profftella, an Obligate Symbiont of Psyllids: Providing Toxins, Vitamins, and Carotenoids.</title>
        <authorList>
            <person name="Nakabachi A."/>
            <person name="Piel J."/>
            <person name="Malenovsky I."/>
            <person name="Hirose Y."/>
        </authorList>
    </citation>
    <scope>NUCLEOTIDE SEQUENCE [LARGE SCALE GENOMIC DNA]</scope>
    <source>
        <strain evidence="1 2">Dco</strain>
    </source>
</reference>
<dbReference type="InterPro" id="IPR017438">
    <property type="entry name" value="ATP-NAD_kinase_N"/>
</dbReference>
<organism evidence="1 2">
    <name type="scientific">Candidatus Carsonella ruddii</name>
    <name type="common">Diaphorina cf. continua</name>
    <dbReference type="NCBI Taxonomy" id="2661587"/>
    <lineage>
        <taxon>Bacteria</taxon>
        <taxon>Pseudomonadati</taxon>
        <taxon>Pseudomonadota</taxon>
        <taxon>Gammaproteobacteria</taxon>
        <taxon>Oceanospirillales</taxon>
        <taxon>Halomonadaceae</taxon>
        <taxon>Zymobacter group</taxon>
        <taxon>Candidatus Carsonella</taxon>
    </lineage>
</organism>
<gene>
    <name evidence="1" type="ORF">CRDco_0970</name>
</gene>
<keyword evidence="1" id="KW-0808">Transferase</keyword>
<sequence length="246" mass="28933">MKNFLIKLRYGIFNKKILLFLKKIIKKRKNIFLSKIFFNTKFLLNILLKKNLFLENNYFNNKIIFILGGDGSFINGIKNFLNKKIYIKCINFGNLGFLANNLLNKNFLLPNYIGKIIIYNKKINGSLIFLNEILIKNNKSLIIKIKKKIFLSDFIIISTSIGSSGHFFSVKNIFFKLNNLSLSLSCSHTNNKFVFFFKKLKIIVKKYVILLIDGVQLFYLKNTKIFINIFKNKIFLSNLKFKIYDK</sequence>
<dbReference type="GO" id="GO:0019674">
    <property type="term" value="P:NAD+ metabolic process"/>
    <property type="evidence" value="ECO:0007669"/>
    <property type="project" value="InterPro"/>
</dbReference>
<dbReference type="KEGG" id="crr:CRDco_0970"/>
<dbReference type="InterPro" id="IPR017437">
    <property type="entry name" value="ATP-NAD_kinase_PpnK-typ_C"/>
</dbReference>
<dbReference type="InterPro" id="IPR016064">
    <property type="entry name" value="NAD/diacylglycerol_kinase_sf"/>
</dbReference>
<evidence type="ECO:0000313" key="2">
    <source>
        <dbReference type="Proteomes" id="UP000595596"/>
    </source>
</evidence>
<dbReference type="AlphaFoldDB" id="A0A7R6VYI3"/>
<proteinExistence type="predicted"/>
<dbReference type="EMBL" id="AP023214">
    <property type="protein sequence ID" value="BCG49319.1"/>
    <property type="molecule type" value="Genomic_DNA"/>
</dbReference>
<keyword evidence="2" id="KW-1185">Reference proteome</keyword>